<organism evidence="1 2">
    <name type="scientific">Pocillopora damicornis</name>
    <name type="common">Cauliflower coral</name>
    <name type="synonym">Millepora damicornis</name>
    <dbReference type="NCBI Taxonomy" id="46731"/>
    <lineage>
        <taxon>Eukaryota</taxon>
        <taxon>Metazoa</taxon>
        <taxon>Cnidaria</taxon>
        <taxon>Anthozoa</taxon>
        <taxon>Hexacorallia</taxon>
        <taxon>Scleractinia</taxon>
        <taxon>Astrocoeniina</taxon>
        <taxon>Pocilloporidae</taxon>
        <taxon>Pocillopora</taxon>
    </lineage>
</organism>
<sequence length="67" mass="7306">HHDTIVEKGLFDLSLVASAWESGESGHFHSVTNMPPPGTEKSFHSNLATNDKRQATYYTMVVSPCGS</sequence>
<evidence type="ECO:0000313" key="2">
    <source>
        <dbReference type="Proteomes" id="UP000275408"/>
    </source>
</evidence>
<comment type="caution">
    <text evidence="1">The sequence shown here is derived from an EMBL/GenBank/DDBJ whole genome shotgun (WGS) entry which is preliminary data.</text>
</comment>
<dbReference type="EMBL" id="RCHS01002091">
    <property type="protein sequence ID" value="RMX49561.1"/>
    <property type="molecule type" value="Genomic_DNA"/>
</dbReference>
<gene>
    <name evidence="1" type="ORF">pdam_00025721</name>
</gene>
<name>A0A3M6U7G5_POCDA</name>
<protein>
    <submittedName>
        <fullName evidence="1">Uncharacterized protein</fullName>
    </submittedName>
</protein>
<proteinExistence type="predicted"/>
<accession>A0A3M6U7G5</accession>
<dbReference type="Proteomes" id="UP000275408">
    <property type="component" value="Unassembled WGS sequence"/>
</dbReference>
<evidence type="ECO:0000313" key="1">
    <source>
        <dbReference type="EMBL" id="RMX49561.1"/>
    </source>
</evidence>
<reference evidence="1 2" key="1">
    <citation type="journal article" date="2018" name="Sci. Rep.">
        <title>Comparative analysis of the Pocillopora damicornis genome highlights role of immune system in coral evolution.</title>
        <authorList>
            <person name="Cunning R."/>
            <person name="Bay R.A."/>
            <person name="Gillette P."/>
            <person name="Baker A.C."/>
            <person name="Traylor-Knowles N."/>
        </authorList>
    </citation>
    <scope>NUCLEOTIDE SEQUENCE [LARGE SCALE GENOMIC DNA]</scope>
    <source>
        <strain evidence="1">RSMAS</strain>
        <tissue evidence="1">Whole animal</tissue>
    </source>
</reference>
<keyword evidence="2" id="KW-1185">Reference proteome</keyword>
<feature type="non-terminal residue" evidence="1">
    <location>
        <position position="1"/>
    </location>
</feature>
<feature type="non-terminal residue" evidence="1">
    <location>
        <position position="67"/>
    </location>
</feature>
<dbReference type="AlphaFoldDB" id="A0A3M6U7G5"/>